<dbReference type="Pfam" id="PF13364">
    <property type="entry name" value="BetaGal_ABD2"/>
    <property type="match status" value="1"/>
</dbReference>
<reference evidence="10" key="1">
    <citation type="journal article" date="2018" name="Nat. Microbiol.">
        <title>Leveraging single-cell genomics to expand the fungal tree of life.</title>
        <authorList>
            <person name="Ahrendt S.R."/>
            <person name="Quandt C.A."/>
            <person name="Ciobanu D."/>
            <person name="Clum A."/>
            <person name="Salamov A."/>
            <person name="Andreopoulos B."/>
            <person name="Cheng J.F."/>
            <person name="Woyke T."/>
            <person name="Pelin A."/>
            <person name="Henrissat B."/>
            <person name="Reynolds N.K."/>
            <person name="Benny G.L."/>
            <person name="Smith M.E."/>
            <person name="James T.Y."/>
            <person name="Grigoriev I.V."/>
        </authorList>
    </citation>
    <scope>NUCLEOTIDE SEQUENCE [LARGE SCALE GENOMIC DNA]</scope>
</reference>
<dbReference type="InterPro" id="IPR036833">
    <property type="entry name" value="BetaGal_dom3_sf"/>
</dbReference>
<dbReference type="GO" id="GO:0005975">
    <property type="term" value="P:carbohydrate metabolic process"/>
    <property type="evidence" value="ECO:0007669"/>
    <property type="project" value="InterPro"/>
</dbReference>
<dbReference type="GO" id="GO:0004565">
    <property type="term" value="F:beta-galactosidase activity"/>
    <property type="evidence" value="ECO:0007669"/>
    <property type="project" value="UniProtKB-EC"/>
</dbReference>
<gene>
    <name evidence="9" type="ORF">BDK51DRAFT_26289</name>
</gene>
<dbReference type="InterPro" id="IPR025300">
    <property type="entry name" value="BetaGal_jelly_roll_dom"/>
</dbReference>
<dbReference type="SUPFAM" id="SSF51011">
    <property type="entry name" value="Glycosyl hydrolase domain"/>
    <property type="match status" value="1"/>
</dbReference>
<evidence type="ECO:0000259" key="8">
    <source>
        <dbReference type="SMART" id="SM01029"/>
    </source>
</evidence>
<dbReference type="Gene3D" id="2.60.120.260">
    <property type="entry name" value="Galactose-binding domain-like"/>
    <property type="match status" value="1"/>
</dbReference>
<comment type="similarity">
    <text evidence="2">Belongs to the glycosyl hydrolase 35 family.</text>
</comment>
<evidence type="ECO:0000313" key="10">
    <source>
        <dbReference type="Proteomes" id="UP000269721"/>
    </source>
</evidence>
<dbReference type="Pfam" id="PF13363">
    <property type="entry name" value="BetaGal_dom3"/>
    <property type="match status" value="1"/>
</dbReference>
<dbReference type="SUPFAM" id="SSF49785">
    <property type="entry name" value="Galactose-binding domain-like"/>
    <property type="match status" value="1"/>
</dbReference>
<evidence type="ECO:0000256" key="1">
    <source>
        <dbReference type="ARBA" id="ARBA00001412"/>
    </source>
</evidence>
<dbReference type="EC" id="3.2.1.23" evidence="3"/>
<keyword evidence="7" id="KW-0326">Glycosidase</keyword>
<dbReference type="InterPro" id="IPR001944">
    <property type="entry name" value="Glycoside_Hdrlase_35"/>
</dbReference>
<dbReference type="Gene3D" id="2.102.20.10">
    <property type="entry name" value="Beta-galactosidase, domain 2"/>
    <property type="match status" value="1"/>
</dbReference>
<evidence type="ECO:0000256" key="2">
    <source>
        <dbReference type="ARBA" id="ARBA00009809"/>
    </source>
</evidence>
<evidence type="ECO:0000313" key="9">
    <source>
        <dbReference type="EMBL" id="RKO83192.1"/>
    </source>
</evidence>
<dbReference type="Pfam" id="PF01301">
    <property type="entry name" value="Glyco_hydro_35"/>
    <property type="match status" value="1"/>
</dbReference>
<feature type="domain" description="Beta-galactosidase" evidence="8">
    <location>
        <begin position="69"/>
        <end position="256"/>
    </location>
</feature>
<feature type="non-terminal residue" evidence="9">
    <location>
        <position position="564"/>
    </location>
</feature>
<evidence type="ECO:0000256" key="5">
    <source>
        <dbReference type="ARBA" id="ARBA00022801"/>
    </source>
</evidence>
<dbReference type="InterPro" id="IPR018954">
    <property type="entry name" value="Betagal_dom2"/>
</dbReference>
<evidence type="ECO:0000256" key="4">
    <source>
        <dbReference type="ARBA" id="ARBA00022729"/>
    </source>
</evidence>
<dbReference type="Gene3D" id="3.20.20.80">
    <property type="entry name" value="Glycosidases"/>
    <property type="match status" value="1"/>
</dbReference>
<proteinExistence type="inferred from homology"/>
<dbReference type="SUPFAM" id="SSF51445">
    <property type="entry name" value="(Trans)glycosidases"/>
    <property type="match status" value="1"/>
</dbReference>
<evidence type="ECO:0000256" key="7">
    <source>
        <dbReference type="ARBA" id="ARBA00023295"/>
    </source>
</evidence>
<evidence type="ECO:0000256" key="3">
    <source>
        <dbReference type="ARBA" id="ARBA00012756"/>
    </source>
</evidence>
<comment type="catalytic activity">
    <reaction evidence="1">
        <text>Hydrolysis of terminal non-reducing beta-D-galactose residues in beta-D-galactosides.</text>
        <dbReference type="EC" id="3.2.1.23"/>
    </reaction>
</comment>
<dbReference type="InterPro" id="IPR017853">
    <property type="entry name" value="GH"/>
</dbReference>
<dbReference type="InterPro" id="IPR037110">
    <property type="entry name" value="Betagal_dom2_sf"/>
</dbReference>
<organism evidence="9 10">
    <name type="scientific">Blyttiomyces helicus</name>
    <dbReference type="NCBI Taxonomy" id="388810"/>
    <lineage>
        <taxon>Eukaryota</taxon>
        <taxon>Fungi</taxon>
        <taxon>Fungi incertae sedis</taxon>
        <taxon>Chytridiomycota</taxon>
        <taxon>Chytridiomycota incertae sedis</taxon>
        <taxon>Chytridiomycetes</taxon>
        <taxon>Chytridiomycetes incertae sedis</taxon>
        <taxon>Blyttiomyces</taxon>
    </lineage>
</organism>
<keyword evidence="10" id="KW-1185">Reference proteome</keyword>
<keyword evidence="5" id="KW-0378">Hydrolase</keyword>
<dbReference type="Pfam" id="PF10435">
    <property type="entry name" value="BetaGal_dom2"/>
    <property type="match status" value="1"/>
</dbReference>
<dbReference type="EMBL" id="ML001547">
    <property type="protein sequence ID" value="RKO83192.1"/>
    <property type="molecule type" value="Genomic_DNA"/>
</dbReference>
<evidence type="ECO:0000256" key="6">
    <source>
        <dbReference type="ARBA" id="ARBA00023180"/>
    </source>
</evidence>
<dbReference type="PANTHER" id="PTHR23421">
    <property type="entry name" value="BETA-GALACTOSIDASE RELATED"/>
    <property type="match status" value="1"/>
</dbReference>
<dbReference type="PRINTS" id="PR00742">
    <property type="entry name" value="GLHYDRLASE35"/>
</dbReference>
<dbReference type="OrthoDB" id="2122468at2759"/>
<protein>
    <recommendedName>
        <fullName evidence="3">beta-galactosidase</fullName>
        <ecNumber evidence="3">3.2.1.23</ecNumber>
    </recommendedName>
</protein>
<sequence>RVYYKDNIAGGVTLQNFYMTAGGTNWGHLAAPVVYTSYDYGSPITESRQLTTKLNENKLLGHLLLAVPDMAQTDAFVAQVANNAVLQVRARRNPTTGMEFRVFRNSIATISSTETFHAANVAGYAAIPQEPGTSISLQGRDSKLLLANLAFAGGHKLVYSTSEVMTIMTVGPREIIVLYAEAGQAGETVLAAGATATATSLLPNGPATSFSLDKNGIRLNYAHTSDTLQPILVKGAGTAGRDLLVLVVDRTVTTQLWPARAPGSDPTSPPDILVRGPQLVRSASVSPRGAVSMVADLAADTVVEVFAAGAKAILVNQVWATNVGFTAYGSIMGFIAGPGSAPTLPSLDRWKVVPATAEPEADLAFDDSNWQVCNKMQSNLIPAPTAGSPSLYADDYGFHVGHSTYRGHFNAIGTEEWLTLEAQGGAAFALLAWLNGDFLGSFVGTATASSTRSSFAIPKDSLHPNSDNVILVIVDNMGQEEGGGGPSNLGKSYRGLANAILWLAKSSSDAAPTIEWKINGNPGGEHLADTVRGPYNVGGLFGERAGYHLPGFPDDGWKDVGNSH</sequence>
<dbReference type="SUPFAM" id="SSF117100">
    <property type="entry name" value="Beta-galactosidase LacA, domain 3"/>
    <property type="match status" value="1"/>
</dbReference>
<name>A0A4P9VVN4_9FUNG</name>
<accession>A0A4P9VVN4</accession>
<feature type="non-terminal residue" evidence="9">
    <location>
        <position position="1"/>
    </location>
</feature>
<dbReference type="Proteomes" id="UP000269721">
    <property type="component" value="Unassembled WGS sequence"/>
</dbReference>
<dbReference type="AlphaFoldDB" id="A0A4P9VVN4"/>
<dbReference type="InterPro" id="IPR031330">
    <property type="entry name" value="Gly_Hdrlase_35_cat"/>
</dbReference>
<keyword evidence="6" id="KW-0325">Glycoprotein</keyword>
<dbReference type="InterPro" id="IPR025972">
    <property type="entry name" value="BetaGal_dom3"/>
</dbReference>
<dbReference type="InterPro" id="IPR008979">
    <property type="entry name" value="Galactose-bd-like_sf"/>
</dbReference>
<keyword evidence="4" id="KW-0732">Signal</keyword>
<dbReference type="SMART" id="SM01029">
    <property type="entry name" value="BetaGal_dom2"/>
    <property type="match status" value="1"/>
</dbReference>
<dbReference type="Gene3D" id="2.60.390.10">
    <property type="entry name" value="Beta-galactosidase, domain 3"/>
    <property type="match status" value="1"/>
</dbReference>